<name>A0ABQ8A1F2_BRANA</name>
<dbReference type="Gene3D" id="2.40.70.10">
    <property type="entry name" value="Acid Proteases"/>
    <property type="match status" value="2"/>
</dbReference>
<feature type="domain" description="Xylanase inhibitor N-terminal" evidence="5">
    <location>
        <begin position="51"/>
        <end position="91"/>
    </location>
</feature>
<reference evidence="6 7" key="1">
    <citation type="submission" date="2021-05" db="EMBL/GenBank/DDBJ databases">
        <title>Genome Assembly of Synthetic Allotetraploid Brassica napus Reveals Homoeologous Exchanges between Subgenomes.</title>
        <authorList>
            <person name="Davis J.T."/>
        </authorList>
    </citation>
    <scope>NUCLEOTIDE SEQUENCE [LARGE SCALE GENOMIC DNA]</scope>
    <source>
        <strain evidence="7">cv. Da-Ae</strain>
        <tissue evidence="6">Seedling</tissue>
    </source>
</reference>
<feature type="domain" description="Xylanase inhibitor N-terminal" evidence="5">
    <location>
        <begin position="97"/>
        <end position="181"/>
    </location>
</feature>
<comment type="caution">
    <text evidence="6">The sequence shown here is derived from an EMBL/GenBank/DDBJ whole genome shotgun (WGS) entry which is preliminary data.</text>
</comment>
<gene>
    <name evidence="6" type="ORF">HID58_062433</name>
</gene>
<evidence type="ECO:0000313" key="7">
    <source>
        <dbReference type="Proteomes" id="UP000824890"/>
    </source>
</evidence>
<sequence>MSFAIRMMIMTLSLQILTAFLFITATASSPPPSGFTMDLIHRRTNSSSSQHTGSDIIWTQCLPCLNCFNQSNPIIDPSKSLTYKEKQCNTPNDPSCDYNYSKGSFASETVTIKSTSGQSYVMPETVIGCSHNSSVFQTTGSGIVGLSWDRSSLISQMGKNMHGAFSFCLSPGGTSKINFGSNAIVSGNGTVSTPMFLKKAKPGFYYLNLDAVSVGETRVETLGTPFHAVDNLVLDKHNTYMAYGHAICLVILCNAEEALFGNRAQNNFLVGYDHSSRLVSFKPTDCGVTEDKKTKRLNFCSIVFTV</sequence>
<dbReference type="SUPFAM" id="SSF50630">
    <property type="entry name" value="Acid proteases"/>
    <property type="match status" value="1"/>
</dbReference>
<evidence type="ECO:0000256" key="3">
    <source>
        <dbReference type="ARBA" id="ARBA00022801"/>
    </source>
</evidence>
<proteinExistence type="inferred from homology"/>
<dbReference type="Pfam" id="PF14543">
    <property type="entry name" value="TAXi_N"/>
    <property type="match status" value="2"/>
</dbReference>
<evidence type="ECO:0000256" key="1">
    <source>
        <dbReference type="ARBA" id="ARBA00007447"/>
    </source>
</evidence>
<dbReference type="InterPro" id="IPR021109">
    <property type="entry name" value="Peptidase_aspartic_dom_sf"/>
</dbReference>
<dbReference type="InterPro" id="IPR032861">
    <property type="entry name" value="TAXi_N"/>
</dbReference>
<protein>
    <recommendedName>
        <fullName evidence="5">Xylanase inhibitor N-terminal domain-containing protein</fullName>
    </recommendedName>
</protein>
<evidence type="ECO:0000256" key="2">
    <source>
        <dbReference type="ARBA" id="ARBA00022670"/>
    </source>
</evidence>
<dbReference type="EMBL" id="JAGKQM010000014">
    <property type="protein sequence ID" value="KAH0886337.1"/>
    <property type="molecule type" value="Genomic_DNA"/>
</dbReference>
<organism evidence="6 7">
    <name type="scientific">Brassica napus</name>
    <name type="common">Rape</name>
    <dbReference type="NCBI Taxonomy" id="3708"/>
    <lineage>
        <taxon>Eukaryota</taxon>
        <taxon>Viridiplantae</taxon>
        <taxon>Streptophyta</taxon>
        <taxon>Embryophyta</taxon>
        <taxon>Tracheophyta</taxon>
        <taxon>Spermatophyta</taxon>
        <taxon>Magnoliopsida</taxon>
        <taxon>eudicotyledons</taxon>
        <taxon>Gunneridae</taxon>
        <taxon>Pentapetalae</taxon>
        <taxon>rosids</taxon>
        <taxon>malvids</taxon>
        <taxon>Brassicales</taxon>
        <taxon>Brassicaceae</taxon>
        <taxon>Brassiceae</taxon>
        <taxon>Brassica</taxon>
    </lineage>
</organism>
<keyword evidence="2" id="KW-0645">Protease</keyword>
<keyword evidence="7" id="KW-1185">Reference proteome</keyword>
<dbReference type="Proteomes" id="UP000824890">
    <property type="component" value="Unassembled WGS sequence"/>
</dbReference>
<accession>A0ABQ8A1F2</accession>
<feature type="signal peptide" evidence="4">
    <location>
        <begin position="1"/>
        <end position="28"/>
    </location>
</feature>
<dbReference type="InterPro" id="IPR051708">
    <property type="entry name" value="Plant_Aspart_Prot_A1"/>
</dbReference>
<evidence type="ECO:0000259" key="5">
    <source>
        <dbReference type="Pfam" id="PF14543"/>
    </source>
</evidence>
<evidence type="ECO:0000256" key="4">
    <source>
        <dbReference type="SAM" id="SignalP"/>
    </source>
</evidence>
<evidence type="ECO:0000313" key="6">
    <source>
        <dbReference type="EMBL" id="KAH0886337.1"/>
    </source>
</evidence>
<dbReference type="PANTHER" id="PTHR47967:SF24">
    <property type="entry name" value="PEPTIDASE A1 DOMAIN-CONTAINING PROTEIN"/>
    <property type="match status" value="1"/>
</dbReference>
<dbReference type="PANTHER" id="PTHR47967">
    <property type="entry name" value="OS07G0603500 PROTEIN-RELATED"/>
    <property type="match status" value="1"/>
</dbReference>
<keyword evidence="3" id="KW-0378">Hydrolase</keyword>
<keyword evidence="4" id="KW-0732">Signal</keyword>
<comment type="similarity">
    <text evidence="1">Belongs to the peptidase A1 family.</text>
</comment>
<feature type="chain" id="PRO_5046224718" description="Xylanase inhibitor N-terminal domain-containing protein" evidence="4">
    <location>
        <begin position="29"/>
        <end position="306"/>
    </location>
</feature>